<evidence type="ECO:0000256" key="2">
    <source>
        <dbReference type="ARBA" id="ARBA00023163"/>
    </source>
</evidence>
<dbReference type="PANTHER" id="PTHR47506">
    <property type="entry name" value="TRANSCRIPTIONAL REGULATORY PROTEIN"/>
    <property type="match status" value="1"/>
</dbReference>
<dbReference type="RefSeq" id="WP_276265867.1">
    <property type="nucleotide sequence ID" value="NZ_JARJLM010000315.1"/>
</dbReference>
<sequence length="183" mass="19364">MLRELSSFELQTFFTYSHAEHELTGRRRGPTTKLGLALHIGLAAQLGAAWIAHSFRGQTTAAEGIAAVLRDSARRLSEDNYEAGCPVAIVTLERGSHSPDLTNACAAAFASWRRQLAQALEERGFAPERASGIALTALVVLEGCLVVGRATGSTEAFELGLATLLGQLGEEGEARPLSSGQTS</sequence>
<gene>
    <name evidence="4" type="ORF">P3W85_18535</name>
</gene>
<dbReference type="InterPro" id="IPR036271">
    <property type="entry name" value="Tet_transcr_reg_TetR-rel_C_sf"/>
</dbReference>
<dbReference type="Proteomes" id="UP001216674">
    <property type="component" value="Unassembled WGS sequence"/>
</dbReference>
<dbReference type="EMBL" id="JARJLM010000315">
    <property type="protein sequence ID" value="MDF3834941.1"/>
    <property type="molecule type" value="Genomic_DNA"/>
</dbReference>
<protein>
    <recommendedName>
        <fullName evidence="3">Transcriptional regulator LmrA/YxaF-like C-terminal domain-containing protein</fullName>
    </recommendedName>
</protein>
<dbReference type="Pfam" id="PF21993">
    <property type="entry name" value="TetR_C_13_2"/>
    <property type="match status" value="1"/>
</dbReference>
<accession>A0ABT6ATD5</accession>
<evidence type="ECO:0000313" key="4">
    <source>
        <dbReference type="EMBL" id="MDF3834941.1"/>
    </source>
</evidence>
<dbReference type="SUPFAM" id="SSF48498">
    <property type="entry name" value="Tetracyclin repressor-like, C-terminal domain"/>
    <property type="match status" value="1"/>
</dbReference>
<name>A0ABT6ATD5_9BURK</name>
<keyword evidence="2" id="KW-0804">Transcription</keyword>
<keyword evidence="5" id="KW-1185">Reference proteome</keyword>
<evidence type="ECO:0000313" key="5">
    <source>
        <dbReference type="Proteomes" id="UP001216674"/>
    </source>
</evidence>
<organism evidence="4 5">
    <name type="scientific">Cupriavidus basilensis</name>
    <dbReference type="NCBI Taxonomy" id="68895"/>
    <lineage>
        <taxon>Bacteria</taxon>
        <taxon>Pseudomonadati</taxon>
        <taxon>Pseudomonadota</taxon>
        <taxon>Betaproteobacteria</taxon>
        <taxon>Burkholderiales</taxon>
        <taxon>Burkholderiaceae</taxon>
        <taxon>Cupriavidus</taxon>
    </lineage>
</organism>
<comment type="caution">
    <text evidence="4">The sequence shown here is derived from an EMBL/GenBank/DDBJ whole genome shotgun (WGS) entry which is preliminary data.</text>
</comment>
<reference evidence="4 5" key="1">
    <citation type="submission" date="2023-03" db="EMBL/GenBank/DDBJ databases">
        <title>Draft assemblies of triclosan tolerant bacteria isolated from returned activated sludge.</title>
        <authorList>
            <person name="Van Hamelsveld S."/>
        </authorList>
    </citation>
    <scope>NUCLEOTIDE SEQUENCE [LARGE SCALE GENOMIC DNA]</scope>
    <source>
        <strain evidence="4 5">GW210010_S58</strain>
    </source>
</reference>
<feature type="domain" description="Transcriptional regulator LmrA/YxaF-like C-terminal" evidence="3">
    <location>
        <begin position="61"/>
        <end position="158"/>
    </location>
</feature>
<keyword evidence="1" id="KW-0805">Transcription regulation</keyword>
<evidence type="ECO:0000259" key="3">
    <source>
        <dbReference type="Pfam" id="PF21993"/>
    </source>
</evidence>
<dbReference type="Gene3D" id="1.10.357.10">
    <property type="entry name" value="Tetracycline Repressor, domain 2"/>
    <property type="match status" value="1"/>
</dbReference>
<evidence type="ECO:0000256" key="1">
    <source>
        <dbReference type="ARBA" id="ARBA00023015"/>
    </source>
</evidence>
<proteinExistence type="predicted"/>
<dbReference type="PANTHER" id="PTHR47506:SF3">
    <property type="entry name" value="HTH-TYPE TRANSCRIPTIONAL REGULATOR LMRA"/>
    <property type="match status" value="1"/>
</dbReference>
<dbReference type="InterPro" id="IPR054156">
    <property type="entry name" value="YxaF_TetR_C"/>
</dbReference>